<sequence>MCWFNKSRILYNKNLVHFNTIICCHIINWCIYCITFQNGQFSKWSIFVKIFKVFNRPTTANFRSPSQIAPCL</sequence>
<dbReference type="Proteomes" id="UP000580250">
    <property type="component" value="Unassembled WGS sequence"/>
</dbReference>
<dbReference type="AlphaFoldDB" id="A0A6V7VIY7"/>
<protein>
    <submittedName>
        <fullName evidence="1">Uncharacterized protein</fullName>
    </submittedName>
</protein>
<evidence type="ECO:0000313" key="2">
    <source>
        <dbReference type="Proteomes" id="UP000580250"/>
    </source>
</evidence>
<reference evidence="1 2" key="1">
    <citation type="submission" date="2020-08" db="EMBL/GenBank/DDBJ databases">
        <authorList>
            <person name="Koutsovoulos G."/>
            <person name="Danchin GJ E."/>
        </authorList>
    </citation>
    <scope>NUCLEOTIDE SEQUENCE [LARGE SCALE GENOMIC DNA]</scope>
</reference>
<proteinExistence type="predicted"/>
<gene>
    <name evidence="1" type="ORF">MENT_LOCUS26517</name>
</gene>
<name>A0A6V7VIY7_MELEN</name>
<comment type="caution">
    <text evidence="1">The sequence shown here is derived from an EMBL/GenBank/DDBJ whole genome shotgun (WGS) entry which is preliminary data.</text>
</comment>
<dbReference type="EMBL" id="CAJEWN010000243">
    <property type="protein sequence ID" value="CAD2174823.1"/>
    <property type="molecule type" value="Genomic_DNA"/>
</dbReference>
<organism evidence="1 2">
    <name type="scientific">Meloidogyne enterolobii</name>
    <name type="common">Root-knot nematode worm</name>
    <name type="synonym">Meloidogyne mayaguensis</name>
    <dbReference type="NCBI Taxonomy" id="390850"/>
    <lineage>
        <taxon>Eukaryota</taxon>
        <taxon>Metazoa</taxon>
        <taxon>Ecdysozoa</taxon>
        <taxon>Nematoda</taxon>
        <taxon>Chromadorea</taxon>
        <taxon>Rhabditida</taxon>
        <taxon>Tylenchina</taxon>
        <taxon>Tylenchomorpha</taxon>
        <taxon>Tylenchoidea</taxon>
        <taxon>Meloidogynidae</taxon>
        <taxon>Meloidogyninae</taxon>
        <taxon>Meloidogyne</taxon>
    </lineage>
</organism>
<accession>A0A6V7VIY7</accession>
<evidence type="ECO:0000313" key="1">
    <source>
        <dbReference type="EMBL" id="CAD2174823.1"/>
    </source>
</evidence>